<keyword evidence="4" id="KW-0645">Protease</keyword>
<dbReference type="CDD" id="cd06163">
    <property type="entry name" value="S2P-M50_PDZ_RseP-like"/>
    <property type="match status" value="2"/>
</dbReference>
<dbReference type="InterPro" id="IPR004387">
    <property type="entry name" value="Pept_M50_Zn"/>
</dbReference>
<evidence type="ECO:0000256" key="10">
    <source>
        <dbReference type="ARBA" id="ARBA00023136"/>
    </source>
</evidence>
<evidence type="ECO:0000256" key="4">
    <source>
        <dbReference type="ARBA" id="ARBA00022670"/>
    </source>
</evidence>
<evidence type="ECO:0000256" key="9">
    <source>
        <dbReference type="ARBA" id="ARBA00023049"/>
    </source>
</evidence>
<dbReference type="InterPro" id="IPR036034">
    <property type="entry name" value="PDZ_sf"/>
</dbReference>
<feature type="transmembrane region" description="Helical" evidence="11">
    <location>
        <begin position="105"/>
        <end position="126"/>
    </location>
</feature>
<dbReference type="CDD" id="cd23081">
    <property type="entry name" value="cpPDZ_EcRseP-like"/>
    <property type="match status" value="1"/>
</dbReference>
<dbReference type="PROSITE" id="PS50106">
    <property type="entry name" value="PDZ"/>
    <property type="match status" value="1"/>
</dbReference>
<proteinExistence type="inferred from homology"/>
<dbReference type="InterPro" id="IPR001478">
    <property type="entry name" value="PDZ"/>
</dbReference>
<dbReference type="Proteomes" id="UP001139125">
    <property type="component" value="Unassembled WGS sequence"/>
</dbReference>
<dbReference type="EC" id="3.4.24.-" evidence="11"/>
<dbReference type="PANTHER" id="PTHR42837">
    <property type="entry name" value="REGULATOR OF SIGMA-E PROTEASE RSEP"/>
    <property type="match status" value="1"/>
</dbReference>
<evidence type="ECO:0000256" key="1">
    <source>
        <dbReference type="ARBA" id="ARBA00001947"/>
    </source>
</evidence>
<evidence type="ECO:0000313" key="14">
    <source>
        <dbReference type="Proteomes" id="UP001139125"/>
    </source>
</evidence>
<dbReference type="RefSeq" id="WP_255135690.1">
    <property type="nucleotide sequence ID" value="NZ_JANDBC010000003.1"/>
</dbReference>
<evidence type="ECO:0000256" key="8">
    <source>
        <dbReference type="ARBA" id="ARBA00022989"/>
    </source>
</evidence>
<dbReference type="PANTHER" id="PTHR42837:SF2">
    <property type="entry name" value="MEMBRANE METALLOPROTEASE ARASP2, CHLOROPLASTIC-RELATED"/>
    <property type="match status" value="1"/>
</dbReference>
<keyword evidence="5 11" id="KW-0812">Transmembrane</keyword>
<keyword evidence="14" id="KW-1185">Reference proteome</keyword>
<keyword evidence="7 11" id="KW-0862">Zinc</keyword>
<keyword evidence="10 11" id="KW-0472">Membrane</keyword>
<dbReference type="GO" id="GO:0016020">
    <property type="term" value="C:membrane"/>
    <property type="evidence" value="ECO:0007669"/>
    <property type="project" value="UniProtKB-SubCell"/>
</dbReference>
<feature type="transmembrane region" description="Helical" evidence="11">
    <location>
        <begin position="367"/>
        <end position="389"/>
    </location>
</feature>
<reference evidence="13" key="1">
    <citation type="submission" date="2022-06" db="EMBL/GenBank/DDBJ databases">
        <title>Gracilimonas sp. CAU 1638 isolated from sea sediment.</title>
        <authorList>
            <person name="Kim W."/>
        </authorList>
    </citation>
    <scope>NUCLEOTIDE SEQUENCE</scope>
    <source>
        <strain evidence="13">CAU 1638</strain>
    </source>
</reference>
<sequence length="446" mass="49340">MDWFLSLLNTLLIFGGALMILVFIHELGHFLAAKFFGMRVERFSIGFPPRVWGFQKGDTDYCIGATPLGGYVKISGMIDESMDTDHLEKEPEAWEYRSKPVWQRIVTITAGVIFNMILAFFIYFGLTYSQGKAVLPIDDTEGIYVPETSILHEIGFETGDKIVGVNGQRVAYFNELVSASELTSNNLTYMVMRDGQQISVPVSPNFLDSLQTRGFLDPTYSFPSKISSVPAGRPAAEAGLQAGDRIVSANGDTVKYWVQLVEIIQNADSAVTFGVQREDSVFYASITPDPDTKTIGIASPQIQTLGLMRIEYGLWESVGEGYNQTVEQTVGIVQGFTRMITGDISVTQNLGGPIAIASITREATDQAGWIGFWNITALLSITLAILNILPIPALDGGHLVFLLYEGITRREPSEKVRMIAQQIGFFLMIGLFIFVMFNDAFRYFGL</sequence>
<evidence type="ECO:0000313" key="13">
    <source>
        <dbReference type="EMBL" id="MCP9292791.1"/>
    </source>
</evidence>
<keyword evidence="6 11" id="KW-0378">Hydrolase</keyword>
<comment type="subcellular location">
    <subcellularLocation>
        <location evidence="2">Membrane</location>
        <topology evidence="2">Multi-pass membrane protein</topology>
    </subcellularLocation>
</comment>
<dbReference type="GO" id="GO:0006508">
    <property type="term" value="P:proteolysis"/>
    <property type="evidence" value="ECO:0007669"/>
    <property type="project" value="UniProtKB-KW"/>
</dbReference>
<comment type="similarity">
    <text evidence="3 11">Belongs to the peptidase M50B family.</text>
</comment>
<dbReference type="GO" id="GO:0046872">
    <property type="term" value="F:metal ion binding"/>
    <property type="evidence" value="ECO:0007669"/>
    <property type="project" value="UniProtKB-KW"/>
</dbReference>
<protein>
    <recommendedName>
        <fullName evidence="11">Zinc metalloprotease</fullName>
        <ecNumber evidence="11">3.4.24.-</ecNumber>
    </recommendedName>
</protein>
<dbReference type="Pfam" id="PF17820">
    <property type="entry name" value="PDZ_6"/>
    <property type="match status" value="1"/>
</dbReference>
<dbReference type="Pfam" id="PF02163">
    <property type="entry name" value="Peptidase_M50"/>
    <property type="match status" value="1"/>
</dbReference>
<name>A0A9X2L5L2_9BACT</name>
<keyword evidence="9 11" id="KW-0482">Metalloprotease</keyword>
<feature type="transmembrane region" description="Helical" evidence="11">
    <location>
        <begin position="419"/>
        <end position="437"/>
    </location>
</feature>
<evidence type="ECO:0000256" key="6">
    <source>
        <dbReference type="ARBA" id="ARBA00022801"/>
    </source>
</evidence>
<comment type="caution">
    <text evidence="13">The sequence shown here is derived from an EMBL/GenBank/DDBJ whole genome shotgun (WGS) entry which is preliminary data.</text>
</comment>
<accession>A0A9X2L5L2</accession>
<dbReference type="Gene3D" id="2.30.42.10">
    <property type="match status" value="2"/>
</dbReference>
<dbReference type="InterPro" id="IPR041489">
    <property type="entry name" value="PDZ_6"/>
</dbReference>
<gene>
    <name evidence="13" type="primary">rseP</name>
    <name evidence="13" type="ORF">NM125_14470</name>
</gene>
<evidence type="ECO:0000256" key="11">
    <source>
        <dbReference type="RuleBase" id="RU362031"/>
    </source>
</evidence>
<evidence type="ECO:0000256" key="7">
    <source>
        <dbReference type="ARBA" id="ARBA00022833"/>
    </source>
</evidence>
<keyword evidence="8 11" id="KW-1133">Transmembrane helix</keyword>
<dbReference type="NCBIfam" id="TIGR00054">
    <property type="entry name" value="RIP metalloprotease RseP"/>
    <property type="match status" value="1"/>
</dbReference>
<feature type="domain" description="PDZ" evidence="12">
    <location>
        <begin position="226"/>
        <end position="279"/>
    </location>
</feature>
<dbReference type="GO" id="GO:0004222">
    <property type="term" value="F:metalloendopeptidase activity"/>
    <property type="evidence" value="ECO:0007669"/>
    <property type="project" value="InterPro"/>
</dbReference>
<evidence type="ECO:0000256" key="3">
    <source>
        <dbReference type="ARBA" id="ARBA00007931"/>
    </source>
</evidence>
<evidence type="ECO:0000259" key="12">
    <source>
        <dbReference type="PROSITE" id="PS50106"/>
    </source>
</evidence>
<evidence type="ECO:0000256" key="2">
    <source>
        <dbReference type="ARBA" id="ARBA00004141"/>
    </source>
</evidence>
<keyword evidence="11" id="KW-0479">Metal-binding</keyword>
<comment type="cofactor">
    <cofactor evidence="1 11">
        <name>Zn(2+)</name>
        <dbReference type="ChEBI" id="CHEBI:29105"/>
    </cofactor>
</comment>
<dbReference type="InterPro" id="IPR008915">
    <property type="entry name" value="Peptidase_M50"/>
</dbReference>
<feature type="transmembrane region" description="Helical" evidence="11">
    <location>
        <begin position="12"/>
        <end position="32"/>
    </location>
</feature>
<dbReference type="EMBL" id="JANDBC010000003">
    <property type="protein sequence ID" value="MCP9292791.1"/>
    <property type="molecule type" value="Genomic_DNA"/>
</dbReference>
<dbReference type="SUPFAM" id="SSF50156">
    <property type="entry name" value="PDZ domain-like"/>
    <property type="match status" value="2"/>
</dbReference>
<dbReference type="SMART" id="SM00228">
    <property type="entry name" value="PDZ"/>
    <property type="match status" value="2"/>
</dbReference>
<organism evidence="13 14">
    <name type="scientific">Gracilimonas sediminicola</name>
    <dbReference type="NCBI Taxonomy" id="2952158"/>
    <lineage>
        <taxon>Bacteria</taxon>
        <taxon>Pseudomonadati</taxon>
        <taxon>Balneolota</taxon>
        <taxon>Balneolia</taxon>
        <taxon>Balneolales</taxon>
        <taxon>Balneolaceae</taxon>
        <taxon>Gracilimonas</taxon>
    </lineage>
</organism>
<dbReference type="AlphaFoldDB" id="A0A9X2L5L2"/>
<evidence type="ECO:0000256" key="5">
    <source>
        <dbReference type="ARBA" id="ARBA00022692"/>
    </source>
</evidence>